<dbReference type="Pfam" id="PF18276">
    <property type="entry name" value="TcA_TcB_BD"/>
    <property type="match status" value="1"/>
</dbReference>
<proteinExistence type="predicted"/>
<dbReference type="AlphaFoldDB" id="A0A1H6WSW6"/>
<reference evidence="3 4" key="1">
    <citation type="submission" date="2016-10" db="EMBL/GenBank/DDBJ databases">
        <authorList>
            <person name="de Groot N.N."/>
        </authorList>
    </citation>
    <scope>NUCLEOTIDE SEQUENCE [LARGE SCALE GENOMIC DNA]</scope>
    <source>
        <strain evidence="3 4">DSM 1041</strain>
    </source>
</reference>
<evidence type="ECO:0000259" key="2">
    <source>
        <dbReference type="Pfam" id="PF18276"/>
    </source>
</evidence>
<feature type="domain" description="Tc toxin complex TcA C-terminal TcB-binding" evidence="2">
    <location>
        <begin position="804"/>
        <end position="1100"/>
    </location>
</feature>
<evidence type="ECO:0000313" key="4">
    <source>
        <dbReference type="Proteomes" id="UP000199005"/>
    </source>
</evidence>
<evidence type="ECO:0000313" key="3">
    <source>
        <dbReference type="EMBL" id="SEJ19928.1"/>
    </source>
</evidence>
<dbReference type="InterPro" id="IPR040840">
    <property type="entry name" value="TcA_TcB_BD"/>
</dbReference>
<organism evidence="3 4">
    <name type="scientific">Azotobacter beijerinckii</name>
    <dbReference type="NCBI Taxonomy" id="170623"/>
    <lineage>
        <taxon>Bacteria</taxon>
        <taxon>Pseudomonadati</taxon>
        <taxon>Pseudomonadota</taxon>
        <taxon>Gammaproteobacteria</taxon>
        <taxon>Pseudomonadales</taxon>
        <taxon>Pseudomonadaceae</taxon>
        <taxon>Azotobacter</taxon>
    </lineage>
</organism>
<evidence type="ECO:0000256" key="1">
    <source>
        <dbReference type="SAM" id="Coils"/>
    </source>
</evidence>
<dbReference type="RefSeq" id="WP_217648019.1">
    <property type="nucleotide sequence ID" value="NZ_FNYO01000050.1"/>
</dbReference>
<dbReference type="Proteomes" id="UP000199005">
    <property type="component" value="Unassembled WGS sequence"/>
</dbReference>
<gene>
    <name evidence="3" type="ORF">SAMN04244579_03464</name>
</gene>
<dbReference type="STRING" id="170623.SAMN04244579_03464"/>
<name>A0A1H6WSW6_9GAMM</name>
<sequence length="1258" mass="140010">MNDRLIAKAKTFHGYLDTDIVFHPRRVVESQETKYFVIQERELSYRFYLHQHPYVQQLVQRLLRKGTKGLQAADTEYVGGDTSMPGSIEIVISKNANLTIPKRARIAFGTKVKAVVGGVQVDLDAGYETRLANDAQAKLPGELKATLVDGMTGTPSPGAVFTPAANSNSVVFDDTKIVLMAATPITLHDGTQATVPADTQVVLAHGTQLTVPNGIEVTLLKSKPLPVLFADFFDAAYQPNKEMVQWPYPVKDLDFTSSGAYAVYNWELFYHVPITIAIHLSKNQRFAEAQRWFHYLFDPTDDSEGPTPERFWKVRPFQYTDVKKIEEILVNLATGADAALRNETVRSIEAWKDAPFRPHVVARHRQQAYMYKTVMAYLDNLIAWGDSLFRQDTGEAIDEAMMLYVLAANILGPRPLPVPKKGTVRPQNYANLRNDLAQFGTVMRDMEPDLAFDLTPFPSANSGDNERLSTLRSLGKALYFCVPRNDKLLGYWDTVADRLFKIRNSLNIQGVFRQLALFEPPIDPAMLARAAAAGLDVGAIVNGINQPLPLVRFAFLVQKATEIVQEVKSLGNNLLSAMEKEDGEAMALLRAKHERVVMEMVEHVKYGQLQEAIKAREGLLQSLALAVQRYTYYERQLGKKPDAIEKAVPVLSELDRDNLEKMNFAMQEPAVGLRDIEVDISEDFLDRSGGHVISSYEAHEITLLDVAQALQDAAAASDVTASILAAIPSIGVHATPVGVGAKAEFGGMHLHDIFSAISSGLRGAAGRVSFEANMSAKIGGYSRREQDWALQSNLAAGEITQIFKQLRAAQIREAIAEQELKSHRQQMKHAEEIERFLNEEGTEKSGKKTNKALYVWMKREVKGLYSQCFQFAFDIAKKAERALQHELGNPDLSYLQFGYLAGKEGLLAGEKLHLDIKRMEMAYHDQNQREYELTKHVSLMQIDPLALIQLRTTGRCTVRLPESLFDMDGPGHYFRRVKTVAVTIPCVTGPYASVNCTLTLLKSTIRRTPVVEDQYARIDAEDDRFSDNFSSLQSIVTSSGQNDSGLFETNLRDERYLPFENSGVISEWQLQLPANPSKGDPVQFDYDTISDVILHFRYTAREGGGLLRSGALANLKDAIKNASAAGSVRLFSVRQEFPSEWAKFLAQTPAAAQRYELALTLRPEHYPFWAKDLLNGVSRMDILARSAKAQPPATLEIFDQGAKKDTLSKAADLPGLLVGKLTGGEKGIDLPAKPMGELKLFFDENSIADLWLALTWNG</sequence>
<dbReference type="EMBL" id="FNYO01000050">
    <property type="protein sequence ID" value="SEJ19928.1"/>
    <property type="molecule type" value="Genomic_DNA"/>
</dbReference>
<accession>A0A1H6WSW6</accession>
<feature type="coiled-coil region" evidence="1">
    <location>
        <begin position="806"/>
        <end position="840"/>
    </location>
</feature>
<protein>
    <recommendedName>
        <fullName evidence="2">Tc toxin complex TcA C-terminal TcB-binding domain-containing protein</fullName>
    </recommendedName>
</protein>
<keyword evidence="1" id="KW-0175">Coiled coil</keyword>